<evidence type="ECO:0000313" key="2">
    <source>
        <dbReference type="EMBL" id="WBW50243.1"/>
    </source>
</evidence>
<dbReference type="Proteomes" id="UP001210339">
    <property type="component" value="Chromosome"/>
</dbReference>
<organism evidence="2 3">
    <name type="scientific">Peptoniphilus equinus</name>
    <dbReference type="NCBI Taxonomy" id="3016343"/>
    <lineage>
        <taxon>Bacteria</taxon>
        <taxon>Bacillati</taxon>
        <taxon>Bacillota</taxon>
        <taxon>Tissierellia</taxon>
        <taxon>Tissierellales</taxon>
        <taxon>Peptoniphilaceae</taxon>
        <taxon>Peptoniphilus</taxon>
    </lineage>
</organism>
<protein>
    <submittedName>
        <fullName evidence="2">Uncharacterized protein</fullName>
    </submittedName>
</protein>
<dbReference type="EMBL" id="CP115667">
    <property type="protein sequence ID" value="WBW50243.1"/>
    <property type="molecule type" value="Genomic_DNA"/>
</dbReference>
<feature type="signal peptide" evidence="1">
    <location>
        <begin position="1"/>
        <end position="26"/>
    </location>
</feature>
<feature type="chain" id="PRO_5047430595" evidence="1">
    <location>
        <begin position="27"/>
        <end position="358"/>
    </location>
</feature>
<gene>
    <name evidence="2" type="ORF">O6R05_01490</name>
</gene>
<name>A0ABY7QVM9_9FIRM</name>
<keyword evidence="1" id="KW-0732">Signal</keyword>
<reference evidence="2 3" key="1">
    <citation type="submission" date="2023-01" db="EMBL/GenBank/DDBJ databases">
        <authorList>
            <person name="Lee S.H."/>
            <person name="Jung H.S."/>
            <person name="Yun J.U."/>
        </authorList>
    </citation>
    <scope>NUCLEOTIDE SEQUENCE [LARGE SCALE GENOMIC DNA]</scope>
    <source>
        <strain evidence="2 3">CBA3646</strain>
    </source>
</reference>
<dbReference type="Gene3D" id="2.60.120.1270">
    <property type="match status" value="1"/>
</dbReference>
<dbReference type="RefSeq" id="WP_271191775.1">
    <property type="nucleotide sequence ID" value="NZ_CP115667.1"/>
</dbReference>
<sequence length="358" mass="40265">MKKNQLLSMLALFGLLLCFSAYRAYAIDMADFPGSAQVSEQQLEQMKNVGIPDEDISSLYQQIEVYHLTPLQIDNYVKGLIANATNPTPKQRSKSYEHLPNGDTITPYGIIPYQDIAQKWTHSSDFSLRSVSGLEDRVNSADQSGVYYLVNSTAGHNQLTSYVTLPSLSNVNDIDRPYQFFGISSSNAGHSMYGDIGLVYFPSLGQWKAFYNIVEDGDRKQEYEINFTGGNNVYFHVQMYTDKVELIIRDKASWAEVGRVVYNFRTNCVPSNFSTTKFSKQINLAQTLNGSPLNIHTGTIMVAAQYDQSWLYTPSANYAFTPQYCSEAYRQGPTTEAYTKVTANFSPWTSDTVNISFN</sequence>
<evidence type="ECO:0000256" key="1">
    <source>
        <dbReference type="SAM" id="SignalP"/>
    </source>
</evidence>
<accession>A0ABY7QVM9</accession>
<keyword evidence="3" id="KW-1185">Reference proteome</keyword>
<evidence type="ECO:0000313" key="3">
    <source>
        <dbReference type="Proteomes" id="UP001210339"/>
    </source>
</evidence>
<dbReference type="InterPro" id="IPR038682">
    <property type="entry name" value="YrpD-like_sf"/>
</dbReference>
<proteinExistence type="predicted"/>